<reference evidence="2" key="2">
    <citation type="submission" date="2018-04" db="EMBL/GenBank/DDBJ databases">
        <title>OnivRS2 (Oryza nivara Reference Sequence Version 2).</title>
        <authorList>
            <person name="Zhang J."/>
            <person name="Kudrna D."/>
            <person name="Lee S."/>
            <person name="Talag J."/>
            <person name="Rajasekar S."/>
            <person name="Welchert J."/>
            <person name="Hsing Y.-I."/>
            <person name="Wing R.A."/>
        </authorList>
    </citation>
    <scope>NUCLEOTIDE SEQUENCE [LARGE SCALE GENOMIC DNA]</scope>
</reference>
<dbReference type="Gramene" id="ONIVA10G00960.4">
    <property type="protein sequence ID" value="ONIVA10G00960.4"/>
    <property type="gene ID" value="ONIVA10G00960"/>
</dbReference>
<dbReference type="Proteomes" id="UP000006591">
    <property type="component" value="Chromosome 10"/>
</dbReference>
<organism evidence="2">
    <name type="scientific">Oryza nivara</name>
    <name type="common">Indian wild rice</name>
    <name type="synonym">Oryza sativa f. spontanea</name>
    <dbReference type="NCBI Taxonomy" id="4536"/>
    <lineage>
        <taxon>Eukaryota</taxon>
        <taxon>Viridiplantae</taxon>
        <taxon>Streptophyta</taxon>
        <taxon>Embryophyta</taxon>
        <taxon>Tracheophyta</taxon>
        <taxon>Spermatophyta</taxon>
        <taxon>Magnoliopsida</taxon>
        <taxon>Liliopsida</taxon>
        <taxon>Poales</taxon>
        <taxon>Poaceae</taxon>
        <taxon>BOP clade</taxon>
        <taxon>Oryzoideae</taxon>
        <taxon>Oryzeae</taxon>
        <taxon>Oryzinae</taxon>
        <taxon>Oryza</taxon>
    </lineage>
</organism>
<protein>
    <submittedName>
        <fullName evidence="2">Transmembrane 9 superfamily member</fullName>
    </submittedName>
</protein>
<dbReference type="AlphaFoldDB" id="A0A0E0IP16"/>
<evidence type="ECO:0000313" key="2">
    <source>
        <dbReference type="EnsemblPlants" id="ONIVA10G00960.4"/>
    </source>
</evidence>
<keyword evidence="3" id="KW-1185">Reference proteome</keyword>
<sequence length="74" mass="7896">MNAPTSGVRKQVPVHADTSLAATTLLSPTTPVRFLAMPANARQSLSSVPRISRHALQPPQPLSSSLPPAFGRRR</sequence>
<reference evidence="2" key="1">
    <citation type="submission" date="2015-04" db="UniProtKB">
        <authorList>
            <consortium name="EnsemblPlants"/>
        </authorList>
    </citation>
    <scope>IDENTIFICATION</scope>
    <source>
        <strain evidence="2">SL10</strain>
    </source>
</reference>
<evidence type="ECO:0000313" key="3">
    <source>
        <dbReference type="Proteomes" id="UP000006591"/>
    </source>
</evidence>
<proteinExistence type="predicted"/>
<name>A0A0E0IP16_ORYNI</name>
<evidence type="ECO:0000256" key="1">
    <source>
        <dbReference type="SAM" id="MobiDB-lite"/>
    </source>
</evidence>
<dbReference type="HOGENOM" id="CLU_2691976_0_0_1"/>
<feature type="region of interest" description="Disordered" evidence="1">
    <location>
        <begin position="43"/>
        <end position="74"/>
    </location>
</feature>
<accession>A0A0E0IP16</accession>
<dbReference type="EnsemblPlants" id="ONIVA10G00960.4">
    <property type="protein sequence ID" value="ONIVA10G00960.4"/>
    <property type="gene ID" value="ONIVA10G00960"/>
</dbReference>